<dbReference type="InterPro" id="IPR021440">
    <property type="entry name" value="DUF3089"/>
</dbReference>
<dbReference type="RefSeq" id="WP_048274828.1">
    <property type="nucleotide sequence ID" value="NZ_CACVCI010000001.1"/>
</dbReference>
<sequence>MKYSTLLYAVYSTFFLFSTGSYAHYLEVEPALNRVDYSNTNNWLCLPDKEGICSRDIKIIDSKTGSSYIQKKEDVDTGVDCFYIYPTASMDKTLMSDLLPGEFEEKMWALEQINYLKNTCRIYTPMYRQITVPSLVQSMKDSNDMSPPVWNDKTQVNDVQDAFDYYLKHFNKGRKIVIISHSQGSTIAKKLISLSIEGKPVQKNILYIFLAGNTQLGNYKSTPYGDFKSIKTCKSVKDTGCVIAWSSYIKDSSDAKEDKKVMGGADEGMIPLCVSPSQIDGSHYLNSLFIDKGTIADNKEATFYHYTSAIKAKCVHKDRFNYLELDIVDQKRAQLLEDYLSRDKLAAGWGAHNHDIGLVLGNIDKIIKDKVAEMKAIN</sequence>
<organism evidence="1 2">
    <name type="scientific">Pluralibacter gergoviae</name>
    <name type="common">Enterobacter gergoviae</name>
    <dbReference type="NCBI Taxonomy" id="61647"/>
    <lineage>
        <taxon>Bacteria</taxon>
        <taxon>Pseudomonadati</taxon>
        <taxon>Pseudomonadota</taxon>
        <taxon>Gammaproteobacteria</taxon>
        <taxon>Enterobacterales</taxon>
        <taxon>Enterobacteriaceae</taxon>
        <taxon>Pluralibacter</taxon>
    </lineage>
</organism>
<dbReference type="Pfam" id="PF11288">
    <property type="entry name" value="DUF3089"/>
    <property type="match status" value="1"/>
</dbReference>
<dbReference type="Proteomes" id="UP000036196">
    <property type="component" value="Unassembled WGS sequence"/>
</dbReference>
<evidence type="ECO:0000313" key="1">
    <source>
        <dbReference type="EMBL" id="KMK11930.1"/>
    </source>
</evidence>
<keyword evidence="2" id="KW-1185">Reference proteome</keyword>
<accession>A0A0J5K6F3</accession>
<comment type="caution">
    <text evidence="1">The sequence shown here is derived from an EMBL/GenBank/DDBJ whole genome shotgun (WGS) entry which is preliminary data.</text>
</comment>
<dbReference type="InterPro" id="IPR029058">
    <property type="entry name" value="AB_hydrolase_fold"/>
</dbReference>
<protein>
    <submittedName>
        <fullName evidence="1">Uncharacterized protein</fullName>
    </submittedName>
</protein>
<dbReference type="EMBL" id="LDZF01000023">
    <property type="protein sequence ID" value="KMK11930.1"/>
    <property type="molecule type" value="Genomic_DNA"/>
</dbReference>
<dbReference type="PATRIC" id="fig|61647.15.peg.2399"/>
<gene>
    <name evidence="1" type="ORF">ABW06_19260</name>
</gene>
<dbReference type="SUPFAM" id="SSF53474">
    <property type="entry name" value="alpha/beta-Hydrolases"/>
    <property type="match status" value="1"/>
</dbReference>
<dbReference type="AlphaFoldDB" id="A0A0J5K6F3"/>
<proteinExistence type="predicted"/>
<dbReference type="OrthoDB" id="9794645at2"/>
<evidence type="ECO:0000313" key="2">
    <source>
        <dbReference type="Proteomes" id="UP000036196"/>
    </source>
</evidence>
<reference evidence="1 2" key="1">
    <citation type="submission" date="2015-05" db="EMBL/GenBank/DDBJ databases">
        <title>Genome sequences of Pluralibacter gergoviae.</title>
        <authorList>
            <person name="Greninger A.L."/>
            <person name="Miller S."/>
        </authorList>
    </citation>
    <scope>NUCLEOTIDE SEQUENCE [LARGE SCALE GENOMIC DNA]</scope>
    <source>
        <strain evidence="1 2">JS81F13</strain>
    </source>
</reference>
<name>A0A0J5K6F3_PLUGE</name>